<evidence type="ECO:0000313" key="2">
    <source>
        <dbReference type="Proteomes" id="UP000267469"/>
    </source>
</evidence>
<dbReference type="Proteomes" id="UP000267469">
    <property type="component" value="Unassembled WGS sequence"/>
</dbReference>
<dbReference type="SUPFAM" id="SSF56935">
    <property type="entry name" value="Porins"/>
    <property type="match status" value="1"/>
</dbReference>
<reference evidence="1 2" key="1">
    <citation type="submission" date="2018-10" db="EMBL/GenBank/DDBJ databases">
        <title>Sinomicrobium pectinilyticum sp. nov., a pectinase-producing bacterium isolated from alkaline and saline soil, and emended description of the genus Sinomicrobium.</title>
        <authorList>
            <person name="Cheng B."/>
            <person name="Li C."/>
            <person name="Lai Q."/>
            <person name="Du M."/>
            <person name="Shao Z."/>
            <person name="Xu P."/>
            <person name="Yang C."/>
        </authorList>
    </citation>
    <scope>NUCLEOTIDE SEQUENCE [LARGE SCALE GENOMIC DNA]</scope>
    <source>
        <strain evidence="1 2">5DNS001</strain>
    </source>
</reference>
<protein>
    <submittedName>
        <fullName evidence="1">Porin</fullName>
    </submittedName>
</protein>
<dbReference type="EMBL" id="RJTM01000005">
    <property type="protein sequence ID" value="RNL94529.1"/>
    <property type="molecule type" value="Genomic_DNA"/>
</dbReference>
<name>A0A3N0F3C6_SINP1</name>
<dbReference type="AlphaFoldDB" id="A0A3N0F3C6"/>
<evidence type="ECO:0000313" key="1">
    <source>
        <dbReference type="EMBL" id="RNL94529.1"/>
    </source>
</evidence>
<dbReference type="InterPro" id="IPR011486">
    <property type="entry name" value="BBP2"/>
</dbReference>
<comment type="caution">
    <text evidence="1">The sequence shown here is derived from an EMBL/GenBank/DDBJ whole genome shotgun (WGS) entry which is preliminary data.</text>
</comment>
<sequence length="364" mass="41573">MRSYPFFITALLGLGTIQAQEKANTLTVSGYLDTYYSYFTHNTDANAFQPYTTVSATNKRFGLNVAQIGAHYKSDKIRGNLTLHWGDIARATWSEEYRAVQEANLGFRIAEDLWIDAGFFTTHIGTESFLPKNNFLSSTAVATYNEPFYQAGVKISYEGFEKLYIELWAVNGYNSFLDVNDAKSFGILLEYRFNDVTSLTYTNLLGRESPDEFPVKQYRMYHNLYLNTTLNDKLFLTLGADIGVQSNTAKDRNKSAFMYNALATVRYRFHPQWSVTARGERFKDEEGFISGPVPGINGEEMGLGLWGVTLGGEYRPVTNSYIRGEARFLRADKDIALFSDNHNTNERWELMVTFGYYLDHLFNF</sequence>
<dbReference type="Pfam" id="PF07642">
    <property type="entry name" value="BBP2"/>
    <property type="match status" value="1"/>
</dbReference>
<dbReference type="RefSeq" id="WP_123214239.1">
    <property type="nucleotide sequence ID" value="NZ_RJTM01000005.1"/>
</dbReference>
<gene>
    <name evidence="1" type="ORF">ED312_01545</name>
</gene>
<dbReference type="OrthoDB" id="103154at2"/>
<accession>A0A3N0F3C6</accession>
<keyword evidence="2" id="KW-1185">Reference proteome</keyword>
<proteinExistence type="predicted"/>
<organism evidence="1 2">
    <name type="scientific">Sinomicrobium pectinilyticum</name>
    <dbReference type="NCBI Taxonomy" id="1084421"/>
    <lineage>
        <taxon>Bacteria</taxon>
        <taxon>Pseudomonadati</taxon>
        <taxon>Bacteroidota</taxon>
        <taxon>Flavobacteriia</taxon>
        <taxon>Flavobacteriales</taxon>
        <taxon>Flavobacteriaceae</taxon>
        <taxon>Sinomicrobium</taxon>
    </lineage>
</organism>